<reference evidence="4 5" key="1">
    <citation type="submission" date="2024-02" db="EMBL/GenBank/DDBJ databases">
        <authorList>
            <person name="Chen Y."/>
            <person name="Shah S."/>
            <person name="Dougan E. K."/>
            <person name="Thang M."/>
            <person name="Chan C."/>
        </authorList>
    </citation>
    <scope>NUCLEOTIDE SEQUENCE [LARGE SCALE GENOMIC DNA]</scope>
</reference>
<keyword evidence="1" id="KW-0175">Coiled coil</keyword>
<feature type="compositionally biased region" description="Low complexity" evidence="2">
    <location>
        <begin position="859"/>
        <end position="877"/>
    </location>
</feature>
<feature type="coiled-coil region" evidence="1">
    <location>
        <begin position="129"/>
        <end position="212"/>
    </location>
</feature>
<evidence type="ECO:0000256" key="3">
    <source>
        <dbReference type="SAM" id="Phobius"/>
    </source>
</evidence>
<comment type="caution">
    <text evidence="4">The sequence shown here is derived from an EMBL/GenBank/DDBJ whole genome shotgun (WGS) entry which is preliminary data.</text>
</comment>
<proteinExistence type="predicted"/>
<evidence type="ECO:0000313" key="5">
    <source>
        <dbReference type="Proteomes" id="UP001642484"/>
    </source>
</evidence>
<feature type="transmembrane region" description="Helical" evidence="3">
    <location>
        <begin position="799"/>
        <end position="821"/>
    </location>
</feature>
<feature type="compositionally biased region" description="Acidic residues" evidence="2">
    <location>
        <begin position="92"/>
        <end position="101"/>
    </location>
</feature>
<evidence type="ECO:0000313" key="4">
    <source>
        <dbReference type="EMBL" id="CAK8994897.1"/>
    </source>
</evidence>
<gene>
    <name evidence="4" type="ORF">CCMP2556_LOCUS3831</name>
</gene>
<feature type="transmembrane region" description="Helical" evidence="3">
    <location>
        <begin position="740"/>
        <end position="762"/>
    </location>
</feature>
<feature type="transmembrane region" description="Helical" evidence="3">
    <location>
        <begin position="503"/>
        <end position="529"/>
    </location>
</feature>
<accession>A0ABP0HYM2</accession>
<feature type="transmembrane region" description="Helical" evidence="3">
    <location>
        <begin position="771"/>
        <end position="793"/>
    </location>
</feature>
<sequence length="877" mass="97115">MALRALGQSCQSVSVVPSILRTGRSAAAPWVAREANGSGALGELDRTRLHWGSSPSCSALRSYPGLQLLPNQATELVEESVEERSESAYLDEPAEAQELSEESPGAAESPVTVVEQSSPRSSNAANAPVAAAYLVMRDYERRLRSLEHQCRELSAQNAHLAAELTTSRSNQKKGRELNLRLGREVQDLRRERAEATERIEHLEKELEKRSDLPVPVMSADASVSVEPWELQPSWIELPPGLRPVGAEEAHSDHSEELPVLLWGCEQTQTYSPGLLLAHRSRPCRPLHSGFSCFIAMWRPRSLRRADSGYKATVASERAQRGRLCTHQAIALHQAVEPARWCVTFADLEFFQAEVHRRWPTEPSQMAGPNIYEVNEQYIKPVTAAAGKMSWALMMNPAGLDCDLFITHAWREEVFELTQKVLASWPFRANSAWCCMLANPQNLDIGLLLQSPSSSPFALALTSCKHMLVVPNRHSSVYTRLWCGYEAYLAFQSNKIIRTAAPPIWRAVLFSWLRMCPALLIGIVLGITAYDVQFESSHTWLVIARLLALLASILSQNSGQMMMCLIANHIGLASGVATVIHCQAPSGFTALLPMSKWWVVATYRYSEACMVGYFLLAEVDRVNWQTEKHEAEELEQSYQGSIRDASCLESQDERNIWNEIGTLADEVDKVIRVLMKAGMTSDALRDAYLKGAELRHAGSTQLAIPIVVLGPQLLLSVYHLVWELAIVFGPETVPDEARLVLWSVPPLAVASIAARLSFLRLLLKRSIDERCFMLNVMSKTVAPIFFGYSVLGILVGKVVRFTFCCLWHLSFLVVLLFASLGIRGTLRLPCGKLLIEVFLSRTLSCRCGVRTRSSTECSSDDGQSSPSASDASDADGGS</sequence>
<keyword evidence="3" id="KW-0472">Membrane</keyword>
<keyword evidence="3" id="KW-0812">Transmembrane</keyword>
<feature type="region of interest" description="Disordered" evidence="2">
    <location>
        <begin position="79"/>
        <end position="125"/>
    </location>
</feature>
<feature type="region of interest" description="Disordered" evidence="2">
    <location>
        <begin position="851"/>
        <end position="877"/>
    </location>
</feature>
<evidence type="ECO:0000256" key="2">
    <source>
        <dbReference type="SAM" id="MobiDB-lite"/>
    </source>
</evidence>
<keyword evidence="3" id="KW-1133">Transmembrane helix</keyword>
<feature type="transmembrane region" description="Helical" evidence="3">
    <location>
        <begin position="701"/>
        <end position="720"/>
    </location>
</feature>
<protein>
    <submittedName>
        <fullName evidence="4">Uncharacterized protein</fullName>
    </submittedName>
</protein>
<name>A0ABP0HYM2_9DINO</name>
<keyword evidence="5" id="KW-1185">Reference proteome</keyword>
<evidence type="ECO:0000256" key="1">
    <source>
        <dbReference type="SAM" id="Coils"/>
    </source>
</evidence>
<dbReference type="Proteomes" id="UP001642484">
    <property type="component" value="Unassembled WGS sequence"/>
</dbReference>
<dbReference type="EMBL" id="CAXAMN010001525">
    <property type="protein sequence ID" value="CAK8994897.1"/>
    <property type="molecule type" value="Genomic_DNA"/>
</dbReference>
<organism evidence="4 5">
    <name type="scientific">Durusdinium trenchii</name>
    <dbReference type="NCBI Taxonomy" id="1381693"/>
    <lineage>
        <taxon>Eukaryota</taxon>
        <taxon>Sar</taxon>
        <taxon>Alveolata</taxon>
        <taxon>Dinophyceae</taxon>
        <taxon>Suessiales</taxon>
        <taxon>Symbiodiniaceae</taxon>
        <taxon>Durusdinium</taxon>
    </lineage>
</organism>